<comment type="subcellular location">
    <subcellularLocation>
        <location evidence="1">Nucleus</location>
    </subcellularLocation>
</comment>
<evidence type="ECO:0000313" key="7">
    <source>
        <dbReference type="WBParaSite" id="PSAMB.scaffold1697size28636.g14495.t1"/>
    </source>
</evidence>
<protein>
    <submittedName>
        <fullName evidence="7">Ground-like domain-containing protein</fullName>
    </submittedName>
</protein>
<sequence length="432" mass="46397">PIVHCFKANGNRYNLMNSALLELVEFIRTEDVKTLLFHFVEQHIGEFEDVDYVKTFANLRLKYDQHKDREKEQGKSLVGGSPINPPPVWKRDQRELDKDEEGWFNEDDEEWDGGKTSPTVRSKTPPTREDEDGESLATPSKISASPSTAAELPSNFVCASEIDENAVAPPLKNTKSGQTYPSVLSKRRVTEDDSSSGGVFSPMPNKQLGARTTLLGQQRIVIKVPSVLSGDDSQQTSSSSSSSSSTSPPGDQVVSSTQLSASPGGSGSSPVMFKPISSGGGLVDYDVGDSDSDDEDTKSPDKPTSSTRNSSVSEEGGDDSPPCEDVSSTSDHKDASPEPVKKRLKLDEETDEPMETCHMCCDKDLEKAMMGALGGGDLLAAAGAIQKSAESKLGGKFEAVVALDDFASKSHFKDGKTCKVEMGGKTAMAWQP</sequence>
<feature type="domain" description="Serine/threonine-protein phosphatase 4 regulatory subunit 3-like central" evidence="5">
    <location>
        <begin position="1"/>
        <end position="65"/>
    </location>
</feature>
<dbReference type="GO" id="GO:0072542">
    <property type="term" value="F:protein phosphatase activator activity"/>
    <property type="evidence" value="ECO:0007669"/>
    <property type="project" value="TreeGrafter"/>
</dbReference>
<dbReference type="GO" id="GO:0005654">
    <property type="term" value="C:nucleoplasm"/>
    <property type="evidence" value="ECO:0007669"/>
    <property type="project" value="TreeGrafter"/>
</dbReference>
<feature type="compositionally biased region" description="Polar residues" evidence="3">
    <location>
        <begin position="137"/>
        <end position="148"/>
    </location>
</feature>
<feature type="compositionally biased region" description="Acidic residues" evidence="3">
    <location>
        <begin position="286"/>
        <end position="296"/>
    </location>
</feature>
<accession>A0A914VC33</accession>
<reference evidence="7" key="1">
    <citation type="submission" date="2022-11" db="UniProtKB">
        <authorList>
            <consortium name="WormBaseParasite"/>
        </authorList>
    </citation>
    <scope>IDENTIFICATION</scope>
</reference>
<feature type="compositionally biased region" description="Polar residues" evidence="3">
    <location>
        <begin position="302"/>
        <end position="313"/>
    </location>
</feature>
<dbReference type="PANTHER" id="PTHR23318">
    <property type="entry name" value="ATP SYNTHASE GAMMA-RELATED"/>
    <property type="match status" value="1"/>
</dbReference>
<feature type="compositionally biased region" description="Acidic residues" evidence="3">
    <location>
        <begin position="98"/>
        <end position="111"/>
    </location>
</feature>
<dbReference type="PANTHER" id="PTHR23318:SF0">
    <property type="entry name" value="SERINE_THREONINE-PROTEIN PHOSPHATASE 4 REGULATORY SUBUNIT 3"/>
    <property type="match status" value="1"/>
</dbReference>
<evidence type="ECO:0000256" key="2">
    <source>
        <dbReference type="ARBA" id="ARBA00023242"/>
    </source>
</evidence>
<keyword evidence="6" id="KW-1185">Reference proteome</keyword>
<dbReference type="WBParaSite" id="PSAMB.scaffold1697size28636.g14495.t1">
    <property type="protein sequence ID" value="PSAMB.scaffold1697size28636.g14495.t1"/>
    <property type="gene ID" value="PSAMB.scaffold1697size28636.g14495"/>
</dbReference>
<dbReference type="InterPro" id="IPR051137">
    <property type="entry name" value="PP4R3-like"/>
</dbReference>
<keyword evidence="2" id="KW-0539">Nucleus</keyword>
<evidence type="ECO:0000256" key="3">
    <source>
        <dbReference type="SAM" id="MobiDB-lite"/>
    </source>
</evidence>
<dbReference type="AlphaFoldDB" id="A0A914VC33"/>
<evidence type="ECO:0000256" key="1">
    <source>
        <dbReference type="ARBA" id="ARBA00004123"/>
    </source>
</evidence>
<feature type="compositionally biased region" description="Basic and acidic residues" evidence="3">
    <location>
        <begin position="330"/>
        <end position="347"/>
    </location>
</feature>
<feature type="compositionally biased region" description="Low complexity" evidence="3">
    <location>
        <begin position="229"/>
        <end position="250"/>
    </location>
</feature>
<dbReference type="Pfam" id="PF04155">
    <property type="entry name" value="Ground-like"/>
    <property type="match status" value="1"/>
</dbReference>
<feature type="compositionally biased region" description="Polar residues" evidence="3">
    <location>
        <begin position="116"/>
        <end position="125"/>
    </location>
</feature>
<feature type="region of interest" description="Disordered" evidence="3">
    <location>
        <begin position="67"/>
        <end position="151"/>
    </location>
</feature>
<evidence type="ECO:0000259" key="4">
    <source>
        <dbReference type="Pfam" id="PF04155"/>
    </source>
</evidence>
<dbReference type="GO" id="GO:0006974">
    <property type="term" value="P:DNA damage response"/>
    <property type="evidence" value="ECO:0007669"/>
    <property type="project" value="TreeGrafter"/>
</dbReference>
<dbReference type="GO" id="GO:0030289">
    <property type="term" value="C:protein phosphatase 4 complex"/>
    <property type="evidence" value="ECO:0007669"/>
    <property type="project" value="TreeGrafter"/>
</dbReference>
<evidence type="ECO:0000313" key="6">
    <source>
        <dbReference type="Proteomes" id="UP000887566"/>
    </source>
</evidence>
<feature type="domain" description="Ground-like" evidence="4">
    <location>
        <begin position="359"/>
        <end position="430"/>
    </location>
</feature>
<dbReference type="Proteomes" id="UP000887566">
    <property type="component" value="Unplaced"/>
</dbReference>
<feature type="region of interest" description="Disordered" evidence="3">
    <location>
        <begin position="225"/>
        <end position="354"/>
    </location>
</feature>
<feature type="region of interest" description="Disordered" evidence="3">
    <location>
        <begin position="166"/>
        <end position="212"/>
    </location>
</feature>
<dbReference type="Pfam" id="PF04802">
    <property type="entry name" value="PP4R3"/>
    <property type="match status" value="1"/>
</dbReference>
<dbReference type="InterPro" id="IPR006887">
    <property type="entry name" value="P4R3-like_central_dom"/>
</dbReference>
<organism evidence="6 7">
    <name type="scientific">Plectus sambesii</name>
    <dbReference type="NCBI Taxonomy" id="2011161"/>
    <lineage>
        <taxon>Eukaryota</taxon>
        <taxon>Metazoa</taxon>
        <taxon>Ecdysozoa</taxon>
        <taxon>Nematoda</taxon>
        <taxon>Chromadorea</taxon>
        <taxon>Plectida</taxon>
        <taxon>Plectina</taxon>
        <taxon>Plectoidea</taxon>
        <taxon>Plectidae</taxon>
        <taxon>Plectus</taxon>
    </lineage>
</organism>
<dbReference type="InterPro" id="IPR007284">
    <property type="entry name" value="Ground-like_dom"/>
</dbReference>
<proteinExistence type="predicted"/>
<feature type="compositionally biased region" description="Polar residues" evidence="3">
    <location>
        <begin position="173"/>
        <end position="182"/>
    </location>
</feature>
<evidence type="ECO:0000259" key="5">
    <source>
        <dbReference type="Pfam" id="PF04802"/>
    </source>
</evidence>
<name>A0A914VC33_9BILA</name>